<gene>
    <name evidence="2" type="ORF">OBRU01_20484</name>
</gene>
<dbReference type="Proteomes" id="UP000037510">
    <property type="component" value="Unassembled WGS sequence"/>
</dbReference>
<dbReference type="Pfam" id="PF15092">
    <property type="entry name" value="UPF0728"/>
    <property type="match status" value="1"/>
</dbReference>
<dbReference type="InterPro" id="IPR027885">
    <property type="entry name" value="UPF0728"/>
</dbReference>
<accession>A0A0L7KNH4</accession>
<comment type="caution">
    <text evidence="2">The sequence shown here is derived from an EMBL/GenBank/DDBJ whole genome shotgun (WGS) entry which is preliminary data.</text>
</comment>
<evidence type="ECO:0000313" key="3">
    <source>
        <dbReference type="Proteomes" id="UP000037510"/>
    </source>
</evidence>
<evidence type="ECO:0000256" key="1">
    <source>
        <dbReference type="ARBA" id="ARBA00009973"/>
    </source>
</evidence>
<feature type="non-terminal residue" evidence="2">
    <location>
        <position position="132"/>
    </location>
</feature>
<dbReference type="EMBL" id="JTDY01007935">
    <property type="protein sequence ID" value="KOB64848.1"/>
    <property type="molecule type" value="Genomic_DNA"/>
</dbReference>
<sequence length="132" mass="15550">MSVRHVKIYYGPCDSFSTVVHKPQKLRGLVELAPVEFVNFCMLEMCGHEVFRCNIQNLRFNTSYELDPVCQRAIHVVVESSKKFMRAVNYLWLWNLIEEQILTRNKHGPSDYWPGKLELRRFANCMDCKTCC</sequence>
<proteinExistence type="inferred from homology"/>
<comment type="similarity">
    <text evidence="1">Belongs to the UPF0728 family.</text>
</comment>
<name>A0A0L7KNH4_OPEBR</name>
<dbReference type="AlphaFoldDB" id="A0A0L7KNH4"/>
<keyword evidence="3" id="KW-1185">Reference proteome</keyword>
<evidence type="ECO:0000313" key="2">
    <source>
        <dbReference type="EMBL" id="KOB64848.1"/>
    </source>
</evidence>
<reference evidence="2 3" key="1">
    <citation type="journal article" date="2015" name="Genome Biol. Evol.">
        <title>The genome of winter moth (Operophtera brumata) provides a genomic perspective on sexual dimorphism and phenology.</title>
        <authorList>
            <person name="Derks M.F."/>
            <person name="Smit S."/>
            <person name="Salis L."/>
            <person name="Schijlen E."/>
            <person name="Bossers A."/>
            <person name="Mateman C."/>
            <person name="Pijl A.S."/>
            <person name="de Ridder D."/>
            <person name="Groenen M.A."/>
            <person name="Visser M.E."/>
            <person name="Megens H.J."/>
        </authorList>
    </citation>
    <scope>NUCLEOTIDE SEQUENCE [LARGE SCALE GENOMIC DNA]</scope>
    <source>
        <strain evidence="2">WM2013NL</strain>
        <tissue evidence="2">Head and thorax</tissue>
    </source>
</reference>
<organism evidence="2 3">
    <name type="scientific">Operophtera brumata</name>
    <name type="common">Winter moth</name>
    <name type="synonym">Phalaena brumata</name>
    <dbReference type="NCBI Taxonomy" id="104452"/>
    <lineage>
        <taxon>Eukaryota</taxon>
        <taxon>Metazoa</taxon>
        <taxon>Ecdysozoa</taxon>
        <taxon>Arthropoda</taxon>
        <taxon>Hexapoda</taxon>
        <taxon>Insecta</taxon>
        <taxon>Pterygota</taxon>
        <taxon>Neoptera</taxon>
        <taxon>Endopterygota</taxon>
        <taxon>Lepidoptera</taxon>
        <taxon>Glossata</taxon>
        <taxon>Ditrysia</taxon>
        <taxon>Geometroidea</taxon>
        <taxon>Geometridae</taxon>
        <taxon>Larentiinae</taxon>
        <taxon>Operophtera</taxon>
    </lineage>
</organism>
<protein>
    <submittedName>
        <fullName evidence="2">Uncharacterized protein</fullName>
    </submittedName>
</protein>